<reference evidence="1" key="1">
    <citation type="submission" date="2023-10" db="EMBL/GenBank/DDBJ databases">
        <authorList>
            <person name="Chen Y."/>
            <person name="Shah S."/>
            <person name="Dougan E. K."/>
            <person name="Thang M."/>
            <person name="Chan C."/>
        </authorList>
    </citation>
    <scope>NUCLEOTIDE SEQUENCE [LARGE SCALE GENOMIC DNA]</scope>
</reference>
<dbReference type="Proteomes" id="UP001189429">
    <property type="component" value="Unassembled WGS sequence"/>
</dbReference>
<evidence type="ECO:0000313" key="2">
    <source>
        <dbReference type="Proteomes" id="UP001189429"/>
    </source>
</evidence>
<sequence length="149" mass="16263">MTEKRQARITNGEPRLSGPVRRLVRVAPSRGLLPRGEPVAPEVQDAPAELVARLVADAQSLLTCCPEKRMTAEAASEDPYFWERPYALEPSMMPTFTETNSTGHEQRRPALRTIRNPLAAANGAAATLAAERRGLPEVLLGKVALRSKP</sequence>
<keyword evidence="2" id="KW-1185">Reference proteome</keyword>
<name>A0ABN9VH47_9DINO</name>
<gene>
    <name evidence="1" type="ORF">PCOR1329_LOCUS57335</name>
</gene>
<protein>
    <submittedName>
        <fullName evidence="1">Uncharacterized protein</fullName>
    </submittedName>
</protein>
<comment type="caution">
    <text evidence="1">The sequence shown here is derived from an EMBL/GenBank/DDBJ whole genome shotgun (WGS) entry which is preliminary data.</text>
</comment>
<accession>A0ABN9VH47</accession>
<dbReference type="EMBL" id="CAUYUJ010017080">
    <property type="protein sequence ID" value="CAK0871517.1"/>
    <property type="molecule type" value="Genomic_DNA"/>
</dbReference>
<evidence type="ECO:0000313" key="1">
    <source>
        <dbReference type="EMBL" id="CAK0871517.1"/>
    </source>
</evidence>
<proteinExistence type="predicted"/>
<organism evidence="1 2">
    <name type="scientific">Prorocentrum cordatum</name>
    <dbReference type="NCBI Taxonomy" id="2364126"/>
    <lineage>
        <taxon>Eukaryota</taxon>
        <taxon>Sar</taxon>
        <taxon>Alveolata</taxon>
        <taxon>Dinophyceae</taxon>
        <taxon>Prorocentrales</taxon>
        <taxon>Prorocentraceae</taxon>
        <taxon>Prorocentrum</taxon>
    </lineage>
</organism>